<dbReference type="PANTHER" id="PTHR43674:SF2">
    <property type="entry name" value="BETA-UREIDOPROPIONASE"/>
    <property type="match status" value="1"/>
</dbReference>
<dbReference type="Gene3D" id="3.60.110.10">
    <property type="entry name" value="Carbon-nitrogen hydrolase"/>
    <property type="match status" value="1"/>
</dbReference>
<dbReference type="AlphaFoldDB" id="A0A1G8CU88"/>
<dbReference type="InterPro" id="IPR017755">
    <property type="entry name" value="N-carbamoylputrescine_amidase"/>
</dbReference>
<evidence type="ECO:0000313" key="5">
    <source>
        <dbReference type="Proteomes" id="UP000217076"/>
    </source>
</evidence>
<dbReference type="PANTHER" id="PTHR43674">
    <property type="entry name" value="NITRILASE C965.09-RELATED"/>
    <property type="match status" value="1"/>
</dbReference>
<keyword evidence="5" id="KW-1185">Reference proteome</keyword>
<keyword evidence="1" id="KW-0378">Hydrolase</keyword>
<dbReference type="Pfam" id="PF00795">
    <property type="entry name" value="CN_hydrolase"/>
    <property type="match status" value="1"/>
</dbReference>
<dbReference type="GO" id="GO:0050126">
    <property type="term" value="F:N-carbamoylputrescine amidase activity"/>
    <property type="evidence" value="ECO:0007669"/>
    <property type="project" value="InterPro"/>
</dbReference>
<dbReference type="SUPFAM" id="SSF56317">
    <property type="entry name" value="Carbon-nitrogen hydrolase"/>
    <property type="match status" value="1"/>
</dbReference>
<gene>
    <name evidence="4" type="ORF">SAMN05421742_107101</name>
</gene>
<dbReference type="OrthoDB" id="9803803at2"/>
<protein>
    <submittedName>
        <fullName evidence="4">N-carbamoylputrescine amidase</fullName>
    </submittedName>
</protein>
<name>A0A1G8CU88_9PROT</name>
<dbReference type="Proteomes" id="UP000217076">
    <property type="component" value="Unassembled WGS sequence"/>
</dbReference>
<evidence type="ECO:0000256" key="1">
    <source>
        <dbReference type="ARBA" id="ARBA00022801"/>
    </source>
</evidence>
<dbReference type="CDD" id="cd07573">
    <property type="entry name" value="CPA"/>
    <property type="match status" value="1"/>
</dbReference>
<evidence type="ECO:0000259" key="3">
    <source>
        <dbReference type="PROSITE" id="PS50263"/>
    </source>
</evidence>
<dbReference type="InterPro" id="IPR003010">
    <property type="entry name" value="C-N_Hydrolase"/>
</dbReference>
<dbReference type="STRING" id="83401.SAMN05421742_107101"/>
<feature type="domain" description="CN hydrolase" evidence="3">
    <location>
        <begin position="4"/>
        <end position="258"/>
    </location>
</feature>
<dbReference type="EMBL" id="FNCV01000007">
    <property type="protein sequence ID" value="SDH49056.1"/>
    <property type="molecule type" value="Genomic_DNA"/>
</dbReference>
<dbReference type="InterPro" id="IPR036526">
    <property type="entry name" value="C-N_Hydrolase_sf"/>
</dbReference>
<reference evidence="5" key="1">
    <citation type="submission" date="2016-10" db="EMBL/GenBank/DDBJ databases">
        <authorList>
            <person name="Varghese N."/>
            <person name="Submissions S."/>
        </authorList>
    </citation>
    <scope>NUCLEOTIDE SEQUENCE [LARGE SCALE GENOMIC DNA]</scope>
    <source>
        <strain evidence="5">930I</strain>
    </source>
</reference>
<proteinExistence type="inferred from homology"/>
<evidence type="ECO:0000313" key="4">
    <source>
        <dbReference type="EMBL" id="SDH49056.1"/>
    </source>
</evidence>
<accession>A0A1G8CU88</accession>
<dbReference type="NCBIfam" id="TIGR03381">
    <property type="entry name" value="agmatine_aguB"/>
    <property type="match status" value="1"/>
</dbReference>
<evidence type="ECO:0000256" key="2">
    <source>
        <dbReference type="ARBA" id="ARBA00034122"/>
    </source>
</evidence>
<sequence length="293" mass="32003">MRTLTVAATQMACTPDLAANLDRAEALVRRAAGKGAGLILLQELFEGPYFCKDQDPEYFAWARPKADNPVIARFAALARELSVVLPLSFFERANNTYYNSLVMIDADGRVLDTYRKSHIPQGPGYEEKYYFSPGDTGFKVWDTACGRLGVGICWDQWFPETARACALMGAEVMLYPTAIGSEPTDPGYDSQPHWRRAMQGHAASNILPVVASNRIGSEDGASCSLTFYGSSFITDHTGALLAEAGRDEETVITATLDLDQVARFRGGWGMLRDRRPELYGPLGTLDGVTPLGG</sequence>
<dbReference type="RefSeq" id="WP_092620024.1">
    <property type="nucleotide sequence ID" value="NZ_FNCV01000007.1"/>
</dbReference>
<comment type="similarity">
    <text evidence="2">Belongs to the carbon-nitrogen hydrolase superfamily.</text>
</comment>
<dbReference type="GO" id="GO:0033388">
    <property type="term" value="P:putrescine biosynthetic process from arginine"/>
    <property type="evidence" value="ECO:0007669"/>
    <property type="project" value="TreeGrafter"/>
</dbReference>
<dbReference type="PROSITE" id="PS50263">
    <property type="entry name" value="CN_HYDROLASE"/>
    <property type="match status" value="1"/>
</dbReference>
<dbReference type="InterPro" id="IPR050345">
    <property type="entry name" value="Aliph_Amidase/BUP"/>
</dbReference>
<organism evidence="4 5">
    <name type="scientific">Roseospirillum parvum</name>
    <dbReference type="NCBI Taxonomy" id="83401"/>
    <lineage>
        <taxon>Bacteria</taxon>
        <taxon>Pseudomonadati</taxon>
        <taxon>Pseudomonadota</taxon>
        <taxon>Alphaproteobacteria</taxon>
        <taxon>Rhodospirillales</taxon>
        <taxon>Rhodospirillaceae</taxon>
        <taxon>Roseospirillum</taxon>
    </lineage>
</organism>